<dbReference type="OrthoDB" id="411823at2759"/>
<organism evidence="1 2">
    <name type="scientific">Cotesia congregata</name>
    <name type="common">Parasitoid wasp</name>
    <name type="synonym">Apanteles congregatus</name>
    <dbReference type="NCBI Taxonomy" id="51543"/>
    <lineage>
        <taxon>Eukaryota</taxon>
        <taxon>Metazoa</taxon>
        <taxon>Ecdysozoa</taxon>
        <taxon>Arthropoda</taxon>
        <taxon>Hexapoda</taxon>
        <taxon>Insecta</taxon>
        <taxon>Pterygota</taxon>
        <taxon>Neoptera</taxon>
        <taxon>Endopterygota</taxon>
        <taxon>Hymenoptera</taxon>
        <taxon>Apocrita</taxon>
        <taxon>Ichneumonoidea</taxon>
        <taxon>Braconidae</taxon>
        <taxon>Microgastrinae</taxon>
        <taxon>Cotesia</taxon>
    </lineage>
</organism>
<evidence type="ECO:0000313" key="2">
    <source>
        <dbReference type="Proteomes" id="UP000786811"/>
    </source>
</evidence>
<keyword evidence="2" id="KW-1185">Reference proteome</keyword>
<proteinExistence type="predicted"/>
<reference evidence="1" key="1">
    <citation type="submission" date="2021-04" db="EMBL/GenBank/DDBJ databases">
        <authorList>
            <person name="Chebbi M.A.C M."/>
        </authorList>
    </citation>
    <scope>NUCLEOTIDE SEQUENCE</scope>
</reference>
<feature type="non-terminal residue" evidence="1">
    <location>
        <position position="425"/>
    </location>
</feature>
<sequence length="425" mass="49252">SCLLLTLYAPLLTRKTSRPSNPWFTRELKLKCKERDKLYKLAKKYRDQNLLARYRLIRKALKIQLNSAREDYLKTALLSNSPGSSVWSKLKHLGLTNSNSSSPLNFFDPLELNEFYANIVRRHPSCENEFLASLHLESTRQVECSFNWSEIDIVDVTKAVQLTLAKSKGKSPDGLDLRWLKDHLPQAMILGSNGRLRQLQEFDFPPVKINGVVIPYTDSAKCLGVYIDRSLSWNTHVSQVVRKVNSALHCLKVRKNIFTKELRKVLVTATILPLVDYCSAVLVDATAENDRKLQRALNASIVGFIFDLRRDVHISPYRKDLSWLSFKYRRMYFMTCLLYKLLSVGKPNYLRNLFVEEADVRRSDRLAAKKHTSFELPRFTTTYLEHSFLVTVIRVWEELPSDIVNSNSLEVFKNKVFGYFLQLDF</sequence>
<dbReference type="Proteomes" id="UP000786811">
    <property type="component" value="Unassembled WGS sequence"/>
</dbReference>
<evidence type="ECO:0000313" key="1">
    <source>
        <dbReference type="EMBL" id="CAG5083524.1"/>
    </source>
</evidence>
<dbReference type="EMBL" id="CAJNRD030001118">
    <property type="protein sequence ID" value="CAG5083524.1"/>
    <property type="molecule type" value="Genomic_DNA"/>
</dbReference>
<comment type="caution">
    <text evidence="1">The sequence shown here is derived from an EMBL/GenBank/DDBJ whole genome shotgun (WGS) entry which is preliminary data.</text>
</comment>
<dbReference type="AlphaFoldDB" id="A0A8J2H940"/>
<accession>A0A8J2H940</accession>
<feature type="non-terminal residue" evidence="1">
    <location>
        <position position="1"/>
    </location>
</feature>
<gene>
    <name evidence="1" type="ORF">HICCMSTLAB_LOCUS3863</name>
</gene>
<protein>
    <submittedName>
        <fullName evidence="1">Uncharacterized protein</fullName>
    </submittedName>
</protein>
<name>A0A8J2H940_COTCN</name>